<accession>L7ETH8</accession>
<dbReference type="STRING" id="85558.T45_02801"/>
<name>L7ETH8_STRT8</name>
<dbReference type="InterPro" id="IPR001789">
    <property type="entry name" value="Sig_transdc_resp-reg_receiver"/>
</dbReference>
<evidence type="ECO:0000259" key="3">
    <source>
        <dbReference type="PROSITE" id="PS50110"/>
    </source>
</evidence>
<dbReference type="GO" id="GO:0005829">
    <property type="term" value="C:cytosol"/>
    <property type="evidence" value="ECO:0007669"/>
    <property type="project" value="TreeGrafter"/>
</dbReference>
<dbReference type="EMBL" id="AEJB01000640">
    <property type="protein sequence ID" value="ELP62011.1"/>
    <property type="molecule type" value="Genomic_DNA"/>
</dbReference>
<evidence type="ECO:0000256" key="2">
    <source>
        <dbReference type="PROSITE-ProRule" id="PRU00169"/>
    </source>
</evidence>
<dbReference type="Pfam" id="PF00072">
    <property type="entry name" value="Response_reg"/>
    <property type="match status" value="1"/>
</dbReference>
<organism evidence="4 5">
    <name type="scientific">Streptomyces turgidiscabies (strain Car8)</name>
    <dbReference type="NCBI Taxonomy" id="698760"/>
    <lineage>
        <taxon>Bacteria</taxon>
        <taxon>Bacillati</taxon>
        <taxon>Actinomycetota</taxon>
        <taxon>Actinomycetes</taxon>
        <taxon>Kitasatosporales</taxon>
        <taxon>Streptomycetaceae</taxon>
        <taxon>Streptomyces</taxon>
    </lineage>
</organism>
<keyword evidence="2" id="KW-0597">Phosphoprotein</keyword>
<comment type="caution">
    <text evidence="4">The sequence shown here is derived from an EMBL/GenBank/DDBJ whole genome shotgun (WGS) entry which is preliminary data.</text>
</comment>
<dbReference type="Gene3D" id="3.40.50.2300">
    <property type="match status" value="1"/>
</dbReference>
<evidence type="ECO:0000313" key="4">
    <source>
        <dbReference type="EMBL" id="ELP62011.1"/>
    </source>
</evidence>
<dbReference type="GO" id="GO:0032993">
    <property type="term" value="C:protein-DNA complex"/>
    <property type="evidence" value="ECO:0007669"/>
    <property type="project" value="TreeGrafter"/>
</dbReference>
<dbReference type="Proteomes" id="UP000010931">
    <property type="component" value="Unassembled WGS sequence"/>
</dbReference>
<evidence type="ECO:0000256" key="1">
    <source>
        <dbReference type="ARBA" id="ARBA00023125"/>
    </source>
</evidence>
<reference evidence="4 5" key="1">
    <citation type="journal article" date="2011" name="Plasmid">
        <title>Streptomyces turgidiscabies Car8 contains a modular pathogenicity island that shares virulence genes with other actinobacterial plant pathogens.</title>
        <authorList>
            <person name="Huguet-Tapia J.C."/>
            <person name="Badger J.H."/>
            <person name="Loria R."/>
            <person name="Pettis G.S."/>
        </authorList>
    </citation>
    <scope>NUCLEOTIDE SEQUENCE [LARGE SCALE GENOMIC DNA]</scope>
    <source>
        <strain evidence="4 5">Car8</strain>
    </source>
</reference>
<dbReference type="PANTHER" id="PTHR48111">
    <property type="entry name" value="REGULATOR OF RPOS"/>
    <property type="match status" value="1"/>
</dbReference>
<feature type="domain" description="Response regulatory" evidence="3">
    <location>
        <begin position="1"/>
        <end position="124"/>
    </location>
</feature>
<proteinExistence type="predicted"/>
<dbReference type="InterPro" id="IPR011006">
    <property type="entry name" value="CheY-like_superfamily"/>
</dbReference>
<dbReference type="InterPro" id="IPR039420">
    <property type="entry name" value="WalR-like"/>
</dbReference>
<keyword evidence="1 4" id="KW-0238">DNA-binding</keyword>
<dbReference type="GO" id="GO:0000156">
    <property type="term" value="F:phosphorelay response regulator activity"/>
    <property type="evidence" value="ECO:0007669"/>
    <property type="project" value="TreeGrafter"/>
</dbReference>
<sequence>MLIVDDEPALTELSCAAVAVAEAGRRPCPALDGESALRLARSWAPHAVVHDGVLPDLDGLQVLRRQLRHESPRLPVLVLTARKQLPGEVWTSCFDSGENLAEPEVYISSPRRKIDKLRAPMIRTVRAPGYAIRAGEDGR</sequence>
<dbReference type="SUPFAM" id="SSF52172">
    <property type="entry name" value="CheY-like"/>
    <property type="match status" value="1"/>
</dbReference>
<dbReference type="GO" id="GO:0006355">
    <property type="term" value="P:regulation of DNA-templated transcription"/>
    <property type="evidence" value="ECO:0007669"/>
    <property type="project" value="TreeGrafter"/>
</dbReference>
<dbReference type="GO" id="GO:0000976">
    <property type="term" value="F:transcription cis-regulatory region binding"/>
    <property type="evidence" value="ECO:0007669"/>
    <property type="project" value="TreeGrafter"/>
</dbReference>
<gene>
    <name evidence="4" type="ORF">STRTUCAR8_08301</name>
</gene>
<dbReference type="AlphaFoldDB" id="L7ETH8"/>
<dbReference type="PANTHER" id="PTHR48111:SF28">
    <property type="entry name" value="TRANSCRIPTIONAL REGULATORY PROTEIN TCRX-RELATED"/>
    <property type="match status" value="1"/>
</dbReference>
<dbReference type="PROSITE" id="PS50110">
    <property type="entry name" value="RESPONSE_REGULATORY"/>
    <property type="match status" value="1"/>
</dbReference>
<evidence type="ECO:0000313" key="5">
    <source>
        <dbReference type="Proteomes" id="UP000010931"/>
    </source>
</evidence>
<feature type="modified residue" description="4-aspartylphosphate" evidence="2">
    <location>
        <position position="51"/>
    </location>
</feature>
<protein>
    <submittedName>
        <fullName evidence="4">DNA-binding response regulator family protein</fullName>
    </submittedName>
</protein>
<keyword evidence="5" id="KW-1185">Reference proteome</keyword>
<dbReference type="PATRIC" id="fig|698760.3.peg.9036"/>